<dbReference type="RefSeq" id="WP_190906676.1">
    <property type="nucleotide sequence ID" value="NZ_JACJTQ010000013.1"/>
</dbReference>
<evidence type="ECO:0000313" key="1">
    <source>
        <dbReference type="EMBL" id="MBD2692263.1"/>
    </source>
</evidence>
<sequence>MVKEIRIYIEGGGDTKSTKKLIKEGFSHFLKPIADIARSHKINHVYKLLKLLDAAKVRQGSPYCDRIFTTIISKMTISTNNTDAE</sequence>
<keyword evidence="2" id="KW-1185">Reference proteome</keyword>
<evidence type="ECO:0000313" key="2">
    <source>
        <dbReference type="Proteomes" id="UP000660381"/>
    </source>
</evidence>
<comment type="caution">
    <text evidence="1">The sequence shown here is derived from an EMBL/GenBank/DDBJ whole genome shotgun (WGS) entry which is preliminary data.</text>
</comment>
<protein>
    <recommendedName>
        <fullName evidence="3">Transposase</fullName>
    </recommendedName>
</protein>
<evidence type="ECO:0008006" key="3">
    <source>
        <dbReference type="Google" id="ProtNLM"/>
    </source>
</evidence>
<name>A0ABR8J3L9_9NOST</name>
<reference evidence="1 2" key="1">
    <citation type="journal article" date="2020" name="ISME J.">
        <title>Comparative genomics reveals insights into cyanobacterial evolution and habitat adaptation.</title>
        <authorList>
            <person name="Chen M.Y."/>
            <person name="Teng W.K."/>
            <person name="Zhao L."/>
            <person name="Hu C.X."/>
            <person name="Zhou Y.K."/>
            <person name="Han B.P."/>
            <person name="Song L.R."/>
            <person name="Shu W.S."/>
        </authorList>
    </citation>
    <scope>NUCLEOTIDE SEQUENCE [LARGE SCALE GENOMIC DNA]</scope>
    <source>
        <strain evidence="1 2">FACHB-362</strain>
    </source>
</reference>
<dbReference type="Proteomes" id="UP000660381">
    <property type="component" value="Unassembled WGS sequence"/>
</dbReference>
<gene>
    <name evidence="1" type="ORF">H6G68_10925</name>
</gene>
<accession>A0ABR8J3L9</accession>
<dbReference type="EMBL" id="JACJTQ010000013">
    <property type="protein sequence ID" value="MBD2692263.1"/>
    <property type="molecule type" value="Genomic_DNA"/>
</dbReference>
<organism evidence="1 2">
    <name type="scientific">Anabaena catenula FACHB-362</name>
    <dbReference type="NCBI Taxonomy" id="2692877"/>
    <lineage>
        <taxon>Bacteria</taxon>
        <taxon>Bacillati</taxon>
        <taxon>Cyanobacteriota</taxon>
        <taxon>Cyanophyceae</taxon>
        <taxon>Nostocales</taxon>
        <taxon>Nostocaceae</taxon>
        <taxon>Anabaena</taxon>
    </lineage>
</organism>
<proteinExistence type="predicted"/>